<dbReference type="AlphaFoldDB" id="A0ABD4U242"/>
<dbReference type="InterPro" id="IPR016181">
    <property type="entry name" value="Acyl_CoA_acyltransferase"/>
</dbReference>
<dbReference type="Proteomes" id="UP001208682">
    <property type="component" value="Unassembled WGS sequence"/>
</dbReference>
<keyword evidence="6" id="KW-0961">Cell wall biogenesis/degradation</keyword>
<keyword evidence="7" id="KW-0175">Coiled coil</keyword>
<evidence type="ECO:0000256" key="5">
    <source>
        <dbReference type="ARBA" id="ARBA00023315"/>
    </source>
</evidence>
<sequence length="404" mass="46572">MYTYKIGISAQEHDDFVKASSQTNLLQSASWAKVKDNWDNERIGFYKNDQLVASASILIKPLPLGMTMLYIPRGPIMDYHDQELLQFVLNSLKQFAKTKKALFIKFDPSLFLVQAQIGEDRKEQQETLDVIQNLQKAGAIWVGRTESLDETIQPRFQANIYKDNFSEELLSKSTRQAIRTARNKGIQVQFGGKELLDDFSALMKKTENRKSIHLRGQDYYQKLLDTYPEHSYITLASIDLNERLESLQAQKVKAEKEASKFTEKTKPGKIENNKQEQKRLQEEMNFLSEKIAQGTTNVPLSGTLVLEYGATSENIYAGMDEEYRRYQPALLTWYETAKHAFDRGADWQNMGGVENDLDGGLYHFKSKFNPTIEEFVGEFNLPTNPLYHLSNLAYTLRKKFRSKH</sequence>
<dbReference type="PANTHER" id="PTHR36174:SF1">
    <property type="entry name" value="LIPID II:GLYCINE GLYCYLTRANSFERASE"/>
    <property type="match status" value="1"/>
</dbReference>
<dbReference type="Gene3D" id="1.20.58.90">
    <property type="match status" value="1"/>
</dbReference>
<organism evidence="8 9">
    <name type="scientific">Streptococcus anginosus</name>
    <dbReference type="NCBI Taxonomy" id="1328"/>
    <lineage>
        <taxon>Bacteria</taxon>
        <taxon>Bacillati</taxon>
        <taxon>Bacillota</taxon>
        <taxon>Bacilli</taxon>
        <taxon>Lactobacillales</taxon>
        <taxon>Streptococcaceae</taxon>
        <taxon>Streptococcus</taxon>
        <taxon>Streptococcus anginosus group</taxon>
    </lineage>
</organism>
<dbReference type="SUPFAM" id="SSF55729">
    <property type="entry name" value="Acyl-CoA N-acyltransferases (Nat)"/>
    <property type="match status" value="2"/>
</dbReference>
<name>A0ABD4U242_STRAP</name>
<dbReference type="InterPro" id="IPR003447">
    <property type="entry name" value="FEMABX"/>
</dbReference>
<dbReference type="PROSITE" id="PS51191">
    <property type="entry name" value="FEMABX"/>
    <property type="match status" value="1"/>
</dbReference>
<reference evidence="8 9" key="1">
    <citation type="submission" date="2022-10" db="EMBL/GenBank/DDBJ databases">
        <title>Comparative genomic study of S. anginosus.</title>
        <authorList>
            <person name="Prasad A."/>
            <person name="Ene A."/>
            <person name="Jablonska S."/>
            <person name="Du J."/>
            <person name="Wolfe A.J."/>
            <person name="Putonti C."/>
        </authorList>
    </citation>
    <scope>NUCLEOTIDE SEQUENCE [LARGE SCALE GENOMIC DNA]</scope>
    <source>
        <strain evidence="8 9">UMB1339</strain>
    </source>
</reference>
<evidence type="ECO:0000256" key="7">
    <source>
        <dbReference type="SAM" id="Coils"/>
    </source>
</evidence>
<evidence type="ECO:0000256" key="6">
    <source>
        <dbReference type="ARBA" id="ARBA00023316"/>
    </source>
</evidence>
<dbReference type="PANTHER" id="PTHR36174">
    <property type="entry name" value="LIPID II:GLYCINE GLYCYLTRANSFERASE"/>
    <property type="match status" value="1"/>
</dbReference>
<keyword evidence="3" id="KW-0133">Cell shape</keyword>
<evidence type="ECO:0000256" key="2">
    <source>
        <dbReference type="ARBA" id="ARBA00022679"/>
    </source>
</evidence>
<dbReference type="RefSeq" id="WP_059220546.1">
    <property type="nucleotide sequence ID" value="NZ_CP069892.1"/>
</dbReference>
<gene>
    <name evidence="8" type="ORF">OJ589_05925</name>
</gene>
<evidence type="ECO:0000256" key="1">
    <source>
        <dbReference type="ARBA" id="ARBA00009943"/>
    </source>
</evidence>
<dbReference type="GO" id="GO:0008360">
    <property type="term" value="P:regulation of cell shape"/>
    <property type="evidence" value="ECO:0007669"/>
    <property type="project" value="UniProtKB-KW"/>
</dbReference>
<evidence type="ECO:0000313" key="9">
    <source>
        <dbReference type="Proteomes" id="UP001208682"/>
    </source>
</evidence>
<proteinExistence type="inferred from homology"/>
<evidence type="ECO:0000256" key="3">
    <source>
        <dbReference type="ARBA" id="ARBA00022960"/>
    </source>
</evidence>
<feature type="coiled-coil region" evidence="7">
    <location>
        <begin position="237"/>
        <end position="297"/>
    </location>
</feature>
<comment type="caution">
    <text evidence="8">The sequence shown here is derived from an EMBL/GenBank/DDBJ whole genome shotgun (WGS) entry which is preliminary data.</text>
</comment>
<dbReference type="Gene3D" id="3.40.630.30">
    <property type="match status" value="2"/>
</dbReference>
<accession>A0ABD4U242</accession>
<keyword evidence="2" id="KW-0808">Transferase</keyword>
<dbReference type="InterPro" id="IPR050644">
    <property type="entry name" value="PG_Glycine_Bridge_Synth"/>
</dbReference>
<keyword evidence="5" id="KW-0012">Acyltransferase</keyword>
<dbReference type="EMBL" id="JAPAIP010000020">
    <property type="protein sequence ID" value="MCW1076682.1"/>
    <property type="molecule type" value="Genomic_DNA"/>
</dbReference>
<protein>
    <submittedName>
        <fullName evidence="8">Aminoacyltransferase</fullName>
    </submittedName>
</protein>
<dbReference type="GO" id="GO:0016746">
    <property type="term" value="F:acyltransferase activity"/>
    <property type="evidence" value="ECO:0007669"/>
    <property type="project" value="UniProtKB-KW"/>
</dbReference>
<dbReference type="GO" id="GO:0071555">
    <property type="term" value="P:cell wall organization"/>
    <property type="evidence" value="ECO:0007669"/>
    <property type="project" value="UniProtKB-KW"/>
</dbReference>
<dbReference type="Pfam" id="PF02388">
    <property type="entry name" value="FemAB"/>
    <property type="match status" value="1"/>
</dbReference>
<evidence type="ECO:0000313" key="8">
    <source>
        <dbReference type="EMBL" id="MCW1076682.1"/>
    </source>
</evidence>
<evidence type="ECO:0000256" key="4">
    <source>
        <dbReference type="ARBA" id="ARBA00022984"/>
    </source>
</evidence>
<comment type="similarity">
    <text evidence="1">Belongs to the FemABX family.</text>
</comment>
<keyword evidence="4" id="KW-0573">Peptidoglycan synthesis</keyword>
<dbReference type="GO" id="GO:0009252">
    <property type="term" value="P:peptidoglycan biosynthetic process"/>
    <property type="evidence" value="ECO:0007669"/>
    <property type="project" value="UniProtKB-KW"/>
</dbReference>